<sequence length="415" mass="43014">MNANDRRITGFTMAGHVMVHTYELSIPILMTVWLVDFSVTSATLGTVVAVGYALFGIGALPGGILVDRFGSKTLITCCLLGMGVSFLLLSAVPGVAGITLALGIWGITASVYHPAGLALISNGVEQRGAAFAYHGMAGNIGIAGGPFLTAVLLITLDWRTAVVILAVPSLLTAVAGLSISFDERAAVDAVADGGDSSVSITSVREFVTASKRLFTVGFLTVLVLFNGLYYRGMLTFLPELLSGFLDTLLDTAPENGIGPIPDGPVASEFDLSQYLYAGLLAVGIVGQYIGGLLTDRIRSEYGLAGMLSLLVVIALLFVPASNRLSMLVLVSVALGFTLFAMQPLSQATIAKYSPPEHRGLSFGYTYFAIFGVGALGASLVGTAVTYGSVSTVFGLLASFAGIALALAGILIVYDS</sequence>
<organism evidence="8 9">
    <name type="scientific">Halovenus rubra</name>
    <dbReference type="NCBI Taxonomy" id="869890"/>
    <lineage>
        <taxon>Archaea</taxon>
        <taxon>Methanobacteriati</taxon>
        <taxon>Methanobacteriota</taxon>
        <taxon>Stenosarchaea group</taxon>
        <taxon>Halobacteria</taxon>
        <taxon>Halobacteriales</taxon>
        <taxon>Haloarculaceae</taxon>
        <taxon>Halovenus</taxon>
    </lineage>
</organism>
<evidence type="ECO:0000256" key="4">
    <source>
        <dbReference type="ARBA" id="ARBA00022989"/>
    </source>
</evidence>
<dbReference type="InterPro" id="IPR036259">
    <property type="entry name" value="MFS_trans_sf"/>
</dbReference>
<reference evidence="8 9" key="1">
    <citation type="journal article" date="2014" name="Int. J. Syst. Evol. Microbiol.">
        <title>Complete genome sequence of Corynebacterium casei LMG S-19264T (=DSM 44701T), isolated from a smear-ripened cheese.</title>
        <authorList>
            <consortium name="US DOE Joint Genome Institute (JGI-PGF)"/>
            <person name="Walter F."/>
            <person name="Albersmeier A."/>
            <person name="Kalinowski J."/>
            <person name="Ruckert C."/>
        </authorList>
    </citation>
    <scope>NUCLEOTIDE SEQUENCE [LARGE SCALE GENOMIC DNA]</scope>
    <source>
        <strain evidence="8 9">CGMCC 4.7215</strain>
    </source>
</reference>
<dbReference type="Pfam" id="PF07690">
    <property type="entry name" value="MFS_1"/>
    <property type="match status" value="2"/>
</dbReference>
<gene>
    <name evidence="8" type="ORF">ACFQJ7_12685</name>
</gene>
<comment type="caution">
    <text evidence="8">The sequence shown here is derived from an EMBL/GenBank/DDBJ whole genome shotgun (WGS) entry which is preliminary data.</text>
</comment>
<dbReference type="PROSITE" id="PS50850">
    <property type="entry name" value="MFS"/>
    <property type="match status" value="1"/>
</dbReference>
<evidence type="ECO:0000313" key="9">
    <source>
        <dbReference type="Proteomes" id="UP001596414"/>
    </source>
</evidence>
<dbReference type="PANTHER" id="PTHR43124">
    <property type="entry name" value="PURINE EFFLUX PUMP PBUE"/>
    <property type="match status" value="1"/>
</dbReference>
<keyword evidence="4 6" id="KW-1133">Transmembrane helix</keyword>
<evidence type="ECO:0000256" key="5">
    <source>
        <dbReference type="ARBA" id="ARBA00023136"/>
    </source>
</evidence>
<dbReference type="RefSeq" id="WP_267637285.1">
    <property type="nucleotide sequence ID" value="NZ_JAODIY010000009.1"/>
</dbReference>
<protein>
    <submittedName>
        <fullName evidence="8">MFS transporter</fullName>
    </submittedName>
</protein>
<feature type="transmembrane region" description="Helical" evidence="6">
    <location>
        <begin position="12"/>
        <end position="35"/>
    </location>
</feature>
<keyword evidence="5 6" id="KW-0472">Membrane</keyword>
<feature type="transmembrane region" description="Helical" evidence="6">
    <location>
        <begin position="301"/>
        <end position="318"/>
    </location>
</feature>
<evidence type="ECO:0000256" key="1">
    <source>
        <dbReference type="ARBA" id="ARBA00004651"/>
    </source>
</evidence>
<dbReference type="Gene3D" id="1.20.1250.20">
    <property type="entry name" value="MFS general substrate transporter like domains"/>
    <property type="match status" value="1"/>
</dbReference>
<feature type="transmembrane region" description="Helical" evidence="6">
    <location>
        <begin position="213"/>
        <end position="230"/>
    </location>
</feature>
<accession>A0ABD5XAF6</accession>
<feature type="transmembrane region" description="Helical" evidence="6">
    <location>
        <begin position="73"/>
        <end position="92"/>
    </location>
</feature>
<keyword evidence="2" id="KW-1003">Cell membrane</keyword>
<evidence type="ECO:0000256" key="2">
    <source>
        <dbReference type="ARBA" id="ARBA00022475"/>
    </source>
</evidence>
<feature type="transmembrane region" description="Helical" evidence="6">
    <location>
        <begin position="47"/>
        <end position="66"/>
    </location>
</feature>
<feature type="transmembrane region" description="Helical" evidence="6">
    <location>
        <begin position="98"/>
        <end position="119"/>
    </location>
</feature>
<comment type="subcellular location">
    <subcellularLocation>
        <location evidence="1">Cell membrane</location>
        <topology evidence="1">Multi-pass membrane protein</topology>
    </subcellularLocation>
</comment>
<dbReference type="GO" id="GO:0005886">
    <property type="term" value="C:plasma membrane"/>
    <property type="evidence" value="ECO:0007669"/>
    <property type="project" value="UniProtKB-SubCell"/>
</dbReference>
<feature type="transmembrane region" description="Helical" evidence="6">
    <location>
        <begin position="160"/>
        <end position="179"/>
    </location>
</feature>
<dbReference type="InterPro" id="IPR020846">
    <property type="entry name" value="MFS_dom"/>
</dbReference>
<name>A0ABD5XAF6_9EURY</name>
<dbReference type="EMBL" id="JBHSZQ010000047">
    <property type="protein sequence ID" value="MFC7126868.1"/>
    <property type="molecule type" value="Genomic_DNA"/>
</dbReference>
<feature type="transmembrane region" description="Helical" evidence="6">
    <location>
        <begin position="131"/>
        <end position="154"/>
    </location>
</feature>
<feature type="transmembrane region" description="Helical" evidence="6">
    <location>
        <begin position="392"/>
        <end position="413"/>
    </location>
</feature>
<evidence type="ECO:0000259" key="7">
    <source>
        <dbReference type="PROSITE" id="PS50850"/>
    </source>
</evidence>
<dbReference type="InterPro" id="IPR011701">
    <property type="entry name" value="MFS"/>
</dbReference>
<feature type="transmembrane region" description="Helical" evidence="6">
    <location>
        <begin position="324"/>
        <end position="341"/>
    </location>
</feature>
<feature type="domain" description="Major facilitator superfamily (MFS) profile" evidence="7">
    <location>
        <begin position="1"/>
        <end position="415"/>
    </location>
</feature>
<dbReference type="PANTHER" id="PTHR43124:SF3">
    <property type="entry name" value="CHLORAMPHENICOL EFFLUX PUMP RV0191"/>
    <property type="match status" value="1"/>
</dbReference>
<proteinExistence type="predicted"/>
<dbReference type="Proteomes" id="UP001596414">
    <property type="component" value="Unassembled WGS sequence"/>
</dbReference>
<feature type="transmembrane region" description="Helical" evidence="6">
    <location>
        <begin position="274"/>
        <end position="294"/>
    </location>
</feature>
<evidence type="ECO:0000313" key="8">
    <source>
        <dbReference type="EMBL" id="MFC7126868.1"/>
    </source>
</evidence>
<feature type="transmembrane region" description="Helical" evidence="6">
    <location>
        <begin position="362"/>
        <end position="386"/>
    </location>
</feature>
<evidence type="ECO:0000256" key="3">
    <source>
        <dbReference type="ARBA" id="ARBA00022692"/>
    </source>
</evidence>
<keyword evidence="3 6" id="KW-0812">Transmembrane</keyword>
<dbReference type="SUPFAM" id="SSF103473">
    <property type="entry name" value="MFS general substrate transporter"/>
    <property type="match status" value="1"/>
</dbReference>
<dbReference type="AlphaFoldDB" id="A0ABD5XAF6"/>
<dbReference type="InterPro" id="IPR050189">
    <property type="entry name" value="MFS_Efflux_Transporters"/>
</dbReference>
<evidence type="ECO:0000256" key="6">
    <source>
        <dbReference type="SAM" id="Phobius"/>
    </source>
</evidence>